<dbReference type="OMA" id="CIVHAGG"/>
<dbReference type="Ensembl" id="ENSMODT00000039416.2">
    <property type="protein sequence ID" value="ENSMODP00000037812.2"/>
    <property type="gene ID" value="ENSMODG00000025353.2"/>
</dbReference>
<dbReference type="InParanoid" id="F7E656"/>
<reference evidence="1" key="2">
    <citation type="submission" date="2025-08" db="UniProtKB">
        <authorList>
            <consortium name="Ensembl"/>
        </authorList>
    </citation>
    <scope>IDENTIFICATION</scope>
</reference>
<name>F7E656_MONDO</name>
<dbReference type="Bgee" id="ENSMODG00000025353">
    <property type="expression patterns" value="Expressed in spermatocyte and 8 other cell types or tissues"/>
</dbReference>
<dbReference type="PANTHER" id="PTHR35969:SF1">
    <property type="entry name" value="FAMILY WITH SEQUENCE SIMILARITY 243 MEMBER A"/>
    <property type="match status" value="1"/>
</dbReference>
<protein>
    <submittedName>
        <fullName evidence="1">Chromosome 21 open reading frame 140</fullName>
    </submittedName>
</protein>
<sequence length="277" mass="32061">MLRFANPLLRHIIHRNLFDSIVRKQCLQYIKNLRRLQCEGFKTIFLGETDIPEYLITGENPSDENMVQNPVWSIVHAGSSQGWVPWKYRMFLRDELCTRQEEGLFLEFCSVAQKVYGKCVIVVREERQIHERKQNEIAEDKGALLHASSVINLTSISCCPEVAKASGHELLPLPTPYNYLNPLDSAWSSLKWFIINNRKEFCLRSIDSVYSYQYILFSDMIGKGIDRMTPNKWKMLINKVRRCRMLLGSAVITTILNQVGTSTKDKKKEGKWVVGPM</sequence>
<reference evidence="1 2" key="1">
    <citation type="journal article" date="2007" name="Nature">
        <title>Genome of the marsupial Monodelphis domestica reveals innovation in non-coding sequences.</title>
        <authorList>
            <person name="Mikkelsen T.S."/>
            <person name="Wakefield M.J."/>
            <person name="Aken B."/>
            <person name="Amemiya C.T."/>
            <person name="Chang J.L."/>
            <person name="Duke S."/>
            <person name="Garber M."/>
            <person name="Gentles A.J."/>
            <person name="Goodstadt L."/>
            <person name="Heger A."/>
            <person name="Jurka J."/>
            <person name="Kamal M."/>
            <person name="Mauceli E."/>
            <person name="Searle S.M."/>
            <person name="Sharpe T."/>
            <person name="Baker M.L."/>
            <person name="Batzer M.A."/>
            <person name="Benos P.V."/>
            <person name="Belov K."/>
            <person name="Clamp M."/>
            <person name="Cook A."/>
            <person name="Cuff J."/>
            <person name="Das R."/>
            <person name="Davidow L."/>
            <person name="Deakin J.E."/>
            <person name="Fazzari M.J."/>
            <person name="Glass J.L."/>
            <person name="Grabherr M."/>
            <person name="Greally J.M."/>
            <person name="Gu W."/>
            <person name="Hore T.A."/>
            <person name="Huttley G.A."/>
            <person name="Kleber M."/>
            <person name="Jirtle R.L."/>
            <person name="Koina E."/>
            <person name="Lee J.T."/>
            <person name="Mahony S."/>
            <person name="Marra M.A."/>
            <person name="Miller R.D."/>
            <person name="Nicholls R.D."/>
            <person name="Oda M."/>
            <person name="Papenfuss A.T."/>
            <person name="Parra Z.E."/>
            <person name="Pollock D.D."/>
            <person name="Ray D.A."/>
            <person name="Schein J.E."/>
            <person name="Speed T.P."/>
            <person name="Thompson K."/>
            <person name="VandeBerg J.L."/>
            <person name="Wade C.M."/>
            <person name="Walker J.A."/>
            <person name="Waters P.D."/>
            <person name="Webber C."/>
            <person name="Weidman J.R."/>
            <person name="Xie X."/>
            <person name="Zody M.C."/>
            <person name="Baldwin J."/>
            <person name="Abdouelleil A."/>
            <person name="Abdulkadir J."/>
            <person name="Abebe A."/>
            <person name="Abera B."/>
            <person name="Abreu J."/>
            <person name="Acer S.C."/>
            <person name="Aftuck L."/>
            <person name="Alexander A."/>
            <person name="An P."/>
            <person name="Anderson E."/>
            <person name="Anderson S."/>
            <person name="Arachi H."/>
            <person name="Azer M."/>
            <person name="Bachantsang P."/>
            <person name="Barry A."/>
            <person name="Bayul T."/>
            <person name="Berlin A."/>
            <person name="Bessette D."/>
            <person name="Bloom T."/>
            <person name="Bloom T."/>
            <person name="Boguslavskiy L."/>
            <person name="Bonnet C."/>
            <person name="Boukhgalter B."/>
            <person name="Bourzgui I."/>
            <person name="Brown A."/>
            <person name="Cahill P."/>
            <person name="Channer S."/>
            <person name="Cheshatsang Y."/>
            <person name="Chuda L."/>
            <person name="Citroen M."/>
            <person name="Collymore A."/>
            <person name="Cooke P."/>
            <person name="Costello M."/>
            <person name="D'Aco K."/>
            <person name="Daza R."/>
            <person name="De Haan G."/>
            <person name="DeGray S."/>
            <person name="DeMaso C."/>
            <person name="Dhargay N."/>
            <person name="Dooley K."/>
            <person name="Dooley E."/>
            <person name="Doricent M."/>
            <person name="Dorje P."/>
            <person name="Dorjee K."/>
            <person name="Dupes A."/>
            <person name="Elong R."/>
            <person name="Falk J."/>
            <person name="Farina A."/>
            <person name="Faro S."/>
            <person name="Ferguson D."/>
            <person name="Fisher S."/>
            <person name="Foley C.D."/>
            <person name="Franke A."/>
            <person name="Friedrich D."/>
            <person name="Gadbois L."/>
            <person name="Gearin G."/>
            <person name="Gearin C.R."/>
            <person name="Giannoukos G."/>
            <person name="Goode T."/>
            <person name="Graham J."/>
            <person name="Grandbois E."/>
            <person name="Grewal S."/>
            <person name="Gyaltsen K."/>
            <person name="Hafez N."/>
            <person name="Hagos B."/>
            <person name="Hall J."/>
            <person name="Henson C."/>
            <person name="Hollinger A."/>
            <person name="Honan T."/>
            <person name="Huard M.D."/>
            <person name="Hughes L."/>
            <person name="Hurhula B."/>
            <person name="Husby M.E."/>
            <person name="Kamat A."/>
            <person name="Kanga B."/>
            <person name="Kashin S."/>
            <person name="Khazanovich D."/>
            <person name="Kisner P."/>
            <person name="Lance K."/>
            <person name="Lara M."/>
            <person name="Lee W."/>
            <person name="Lennon N."/>
            <person name="Letendre F."/>
            <person name="LeVine R."/>
            <person name="Lipovsky A."/>
            <person name="Liu X."/>
            <person name="Liu J."/>
            <person name="Liu S."/>
            <person name="Lokyitsang T."/>
            <person name="Lokyitsang Y."/>
            <person name="Lubonja R."/>
            <person name="Lui A."/>
            <person name="MacDonald P."/>
            <person name="Magnisalis V."/>
            <person name="Maru K."/>
            <person name="Matthews C."/>
            <person name="McCusker W."/>
            <person name="McDonough S."/>
            <person name="Mehta T."/>
            <person name="Meldrim J."/>
            <person name="Meneus L."/>
            <person name="Mihai O."/>
            <person name="Mihalev A."/>
            <person name="Mihova T."/>
            <person name="Mittelman R."/>
            <person name="Mlenga V."/>
            <person name="Montmayeur A."/>
            <person name="Mulrain L."/>
            <person name="Navidi A."/>
            <person name="Naylor J."/>
            <person name="Negash T."/>
            <person name="Nguyen T."/>
            <person name="Nguyen N."/>
            <person name="Nicol R."/>
            <person name="Norbu C."/>
            <person name="Norbu N."/>
            <person name="Novod N."/>
            <person name="O'Neill B."/>
            <person name="Osman S."/>
            <person name="Markiewicz E."/>
            <person name="Oyono O.L."/>
            <person name="Patti C."/>
            <person name="Phunkhang P."/>
            <person name="Pierre F."/>
            <person name="Priest M."/>
            <person name="Raghuraman S."/>
            <person name="Rege F."/>
            <person name="Reyes R."/>
            <person name="Rise C."/>
            <person name="Rogov P."/>
            <person name="Ross K."/>
            <person name="Ryan E."/>
            <person name="Settipalli S."/>
            <person name="Shea T."/>
            <person name="Sherpa N."/>
            <person name="Shi L."/>
            <person name="Shih D."/>
            <person name="Sparrow T."/>
            <person name="Spaulding J."/>
            <person name="Stalker J."/>
            <person name="Stange-Thomann N."/>
            <person name="Stavropoulos S."/>
            <person name="Stone C."/>
            <person name="Strader C."/>
            <person name="Tesfaye S."/>
            <person name="Thomson T."/>
            <person name="Thoulutsang Y."/>
            <person name="Thoulutsang D."/>
            <person name="Topham K."/>
            <person name="Topping I."/>
            <person name="Tsamla T."/>
            <person name="Vassiliev H."/>
            <person name="Vo A."/>
            <person name="Wangchuk T."/>
            <person name="Wangdi T."/>
            <person name="Weiand M."/>
            <person name="Wilkinson J."/>
            <person name="Wilson A."/>
            <person name="Yadav S."/>
            <person name="Young G."/>
            <person name="Yu Q."/>
            <person name="Zembek L."/>
            <person name="Zhong D."/>
            <person name="Zimmer A."/>
            <person name="Zwirko Z."/>
            <person name="Jaffe D.B."/>
            <person name="Alvarez P."/>
            <person name="Brockman W."/>
            <person name="Butler J."/>
            <person name="Chin C."/>
            <person name="Gnerre S."/>
            <person name="MacCallum I."/>
            <person name="Graves J.A."/>
            <person name="Ponting C.P."/>
            <person name="Breen M."/>
            <person name="Samollow P.B."/>
            <person name="Lander E.S."/>
            <person name="Lindblad-Toh K."/>
        </authorList>
    </citation>
    <scope>NUCLEOTIDE SEQUENCE [LARGE SCALE GENOMIC DNA]</scope>
</reference>
<evidence type="ECO:0000313" key="1">
    <source>
        <dbReference type="Ensembl" id="ENSMODP00000037812.2"/>
    </source>
</evidence>
<reference evidence="1" key="3">
    <citation type="submission" date="2025-09" db="UniProtKB">
        <authorList>
            <consortium name="Ensembl"/>
        </authorList>
    </citation>
    <scope>IDENTIFICATION</scope>
</reference>
<accession>F7E656</accession>
<keyword evidence="2" id="KW-1185">Reference proteome</keyword>
<organism evidence="1 2">
    <name type="scientific">Monodelphis domestica</name>
    <name type="common">Gray short-tailed opossum</name>
    <dbReference type="NCBI Taxonomy" id="13616"/>
    <lineage>
        <taxon>Eukaryota</taxon>
        <taxon>Metazoa</taxon>
        <taxon>Chordata</taxon>
        <taxon>Craniata</taxon>
        <taxon>Vertebrata</taxon>
        <taxon>Euteleostomi</taxon>
        <taxon>Mammalia</taxon>
        <taxon>Metatheria</taxon>
        <taxon>Didelphimorphia</taxon>
        <taxon>Didelphidae</taxon>
        <taxon>Monodelphis</taxon>
    </lineage>
</organism>
<dbReference type="AlphaFoldDB" id="F7E656"/>
<dbReference type="eggNOG" id="ENOG502RXAQ">
    <property type="taxonomic scope" value="Eukaryota"/>
</dbReference>
<proteinExistence type="predicted"/>
<gene>
    <name evidence="1" type="primary">C21orf140</name>
</gene>
<evidence type="ECO:0000313" key="2">
    <source>
        <dbReference type="Proteomes" id="UP000002280"/>
    </source>
</evidence>
<dbReference type="InterPro" id="IPR037728">
    <property type="entry name" value="C21orf140-like"/>
</dbReference>
<dbReference type="Proteomes" id="UP000002280">
    <property type="component" value="Chromosome 4"/>
</dbReference>
<dbReference type="HOGENOM" id="CLU_1106831_0_0_1"/>
<dbReference type="PANTHER" id="PTHR35969">
    <property type="entry name" value="PROTEIN FAM243A-RELATED"/>
    <property type="match status" value="1"/>
</dbReference>
<dbReference type="GeneTree" id="ENSGT00390000010669"/>